<dbReference type="SUPFAM" id="SSF47413">
    <property type="entry name" value="lambda repressor-like DNA-binding domains"/>
    <property type="match status" value="1"/>
</dbReference>
<dbReference type="Pfam" id="PF01381">
    <property type="entry name" value="HTH_3"/>
    <property type="match status" value="1"/>
</dbReference>
<dbReference type="GO" id="GO:0003677">
    <property type="term" value="F:DNA binding"/>
    <property type="evidence" value="ECO:0007669"/>
    <property type="project" value="InterPro"/>
</dbReference>
<evidence type="ECO:0000313" key="3">
    <source>
        <dbReference type="Proteomes" id="UP000008467"/>
    </source>
</evidence>
<proteinExistence type="predicted"/>
<dbReference type="InterPro" id="IPR010982">
    <property type="entry name" value="Lambda_DNA-bd_dom_sf"/>
</dbReference>
<keyword evidence="3" id="KW-1185">Reference proteome</keyword>
<reference evidence="2 3" key="1">
    <citation type="journal article" date="2011" name="J. Bacteriol.">
        <title>Complete genome sequence of the cellulose-degrading bacterium Cellulosilyticum lentocellum.</title>
        <authorList>
            <consortium name="US DOE Joint Genome Institute"/>
            <person name="Miller D.A."/>
            <person name="Suen G."/>
            <person name="Bruce D."/>
            <person name="Copeland A."/>
            <person name="Cheng J.F."/>
            <person name="Detter C."/>
            <person name="Goodwin L.A."/>
            <person name="Han C.S."/>
            <person name="Hauser L.J."/>
            <person name="Land M.L."/>
            <person name="Lapidus A."/>
            <person name="Lucas S."/>
            <person name="Meincke L."/>
            <person name="Pitluck S."/>
            <person name="Tapia R."/>
            <person name="Teshima H."/>
            <person name="Woyke T."/>
            <person name="Fox B.G."/>
            <person name="Angert E.R."/>
            <person name="Currie C.R."/>
        </authorList>
    </citation>
    <scope>NUCLEOTIDE SEQUENCE [LARGE SCALE GENOMIC DNA]</scope>
    <source>
        <strain evidence="3">ATCC 49066 / DSM 5427 / NCIMB 11756 / RHM5</strain>
    </source>
</reference>
<sequence length="66" mass="7506">MDISKEIRILLAQEDLKVSDLARLMDTSHQNITNILNKNNPTISKVEEMANALGYKMNITFEKVAE</sequence>
<dbReference type="HOGENOM" id="CLU_176856_1_0_9"/>
<dbReference type="PROSITE" id="PS50943">
    <property type="entry name" value="HTH_CROC1"/>
    <property type="match status" value="1"/>
</dbReference>
<accession>F2JNZ1</accession>
<dbReference type="Proteomes" id="UP000008467">
    <property type="component" value="Chromosome"/>
</dbReference>
<gene>
    <name evidence="2" type="ordered locus">Clole_1885</name>
</gene>
<dbReference type="InterPro" id="IPR001387">
    <property type="entry name" value="Cro/C1-type_HTH"/>
</dbReference>
<protein>
    <submittedName>
        <fullName evidence="2">Helix-turn-helix domain protein</fullName>
    </submittedName>
</protein>
<evidence type="ECO:0000259" key="1">
    <source>
        <dbReference type="PROSITE" id="PS50943"/>
    </source>
</evidence>
<dbReference type="Gene3D" id="1.10.260.40">
    <property type="entry name" value="lambda repressor-like DNA-binding domains"/>
    <property type="match status" value="1"/>
</dbReference>
<dbReference type="AlphaFoldDB" id="F2JNZ1"/>
<name>F2JNZ1_CELLD</name>
<dbReference type="RefSeq" id="WP_013656902.1">
    <property type="nucleotide sequence ID" value="NC_015275.1"/>
</dbReference>
<dbReference type="EMBL" id="CP002582">
    <property type="protein sequence ID" value="ADZ83605.1"/>
    <property type="molecule type" value="Genomic_DNA"/>
</dbReference>
<dbReference type="CDD" id="cd00093">
    <property type="entry name" value="HTH_XRE"/>
    <property type="match status" value="1"/>
</dbReference>
<dbReference type="KEGG" id="cle:Clole_1885"/>
<feature type="domain" description="HTH cro/C1-type" evidence="1">
    <location>
        <begin position="7"/>
        <end position="64"/>
    </location>
</feature>
<organism evidence="2 3">
    <name type="scientific">Cellulosilyticum lentocellum (strain ATCC 49066 / DSM 5427 / NCIMB 11756 / RHM5)</name>
    <name type="common">Clostridium lentocellum</name>
    <dbReference type="NCBI Taxonomy" id="642492"/>
    <lineage>
        <taxon>Bacteria</taxon>
        <taxon>Bacillati</taxon>
        <taxon>Bacillota</taxon>
        <taxon>Clostridia</taxon>
        <taxon>Lachnospirales</taxon>
        <taxon>Cellulosilyticaceae</taxon>
        <taxon>Cellulosilyticum</taxon>
    </lineage>
</organism>
<evidence type="ECO:0000313" key="2">
    <source>
        <dbReference type="EMBL" id="ADZ83605.1"/>
    </source>
</evidence>